<sequence length="253" mass="30235">MCEYKYLSNIYDKSMNISGIDYDKWFKKISSLMGNEKKNIKNILELGCGTGNLTKKFLSEGYEVVGIDKSFEMLEIAKQKTSEYGDKIILIQQDVCDIDFDIYEIDMILSANDLINYITNEYDLQNLFDFCYEHLRKDGLFIFDISSEYKISNILSNNTFFEEDDEYCMVWQNVYDKEDGIIDMYIDIFRENEQGLYERFQEEHQQKAYTEKEIDNILKKSGFKNIKKEYFVNKDSEELYKNQYERIFYSVSK</sequence>
<evidence type="ECO:0000313" key="3">
    <source>
        <dbReference type="EMBL" id="EHL11035.1"/>
    </source>
</evidence>
<organism evidence="3 4">
    <name type="scientific">Peptoanaerobacter stomatis</name>
    <dbReference type="NCBI Taxonomy" id="796937"/>
    <lineage>
        <taxon>Bacteria</taxon>
        <taxon>Bacillati</taxon>
        <taxon>Bacillota</taxon>
        <taxon>Clostridia</taxon>
        <taxon>Peptostreptococcales</taxon>
        <taxon>Filifactoraceae</taxon>
        <taxon>Peptoanaerobacter</taxon>
    </lineage>
</organism>
<evidence type="ECO:0000259" key="2">
    <source>
        <dbReference type="Pfam" id="PF13649"/>
    </source>
</evidence>
<keyword evidence="1" id="KW-0808">Transferase</keyword>
<protein>
    <recommendedName>
        <fullName evidence="2">Methyltransferase domain-containing protein</fullName>
    </recommendedName>
</protein>
<dbReference type="HOGENOM" id="CLU_069129_5_0_9"/>
<evidence type="ECO:0000313" key="4">
    <source>
        <dbReference type="Proteomes" id="UP000006437"/>
    </source>
</evidence>
<dbReference type="BioCyc" id="EBAC796937-HMP:GMGH-574-MONOMER"/>
<dbReference type="SUPFAM" id="SSF53335">
    <property type="entry name" value="S-adenosyl-L-methionine-dependent methyltransferases"/>
    <property type="match status" value="1"/>
</dbReference>
<dbReference type="Gene3D" id="2.20.25.110">
    <property type="entry name" value="S-adenosyl-L-methionine-dependent methyltransferases"/>
    <property type="match status" value="1"/>
</dbReference>
<name>G9X2G5_9FIRM</name>
<proteinExistence type="predicted"/>
<dbReference type="RefSeq" id="WP_009524808.1">
    <property type="nucleotide sequence ID" value="NZ_JH414548.1"/>
</dbReference>
<gene>
    <name evidence="3" type="ORF">HMPREF9629_00572</name>
</gene>
<dbReference type="EMBL" id="AFZE01000056">
    <property type="protein sequence ID" value="EHL11035.1"/>
    <property type="molecule type" value="Genomic_DNA"/>
</dbReference>
<dbReference type="InterPro" id="IPR041698">
    <property type="entry name" value="Methyltransf_25"/>
</dbReference>
<feature type="domain" description="Methyltransferase" evidence="2">
    <location>
        <begin position="43"/>
        <end position="139"/>
    </location>
</feature>
<dbReference type="Proteomes" id="UP000006437">
    <property type="component" value="Unassembled WGS sequence"/>
</dbReference>
<dbReference type="Gene3D" id="3.40.50.150">
    <property type="entry name" value="Vaccinia Virus protein VP39"/>
    <property type="match status" value="1"/>
</dbReference>
<dbReference type="PANTHER" id="PTHR43861">
    <property type="entry name" value="TRANS-ACONITATE 2-METHYLTRANSFERASE-RELATED"/>
    <property type="match status" value="1"/>
</dbReference>
<reference evidence="3 4" key="1">
    <citation type="submission" date="2011-08" db="EMBL/GenBank/DDBJ databases">
        <title>The Genome Sequence of Eubacteriaceae bacterium ACC19a.</title>
        <authorList>
            <consortium name="The Broad Institute Genome Sequencing Platform"/>
            <person name="Earl A."/>
            <person name="Ward D."/>
            <person name="Feldgarden M."/>
            <person name="Gevers D."/>
            <person name="Sizova M."/>
            <person name="Hazen A."/>
            <person name="Epstein S."/>
            <person name="Young S.K."/>
            <person name="Zeng Q."/>
            <person name="Gargeya S."/>
            <person name="Fitzgerald M."/>
            <person name="Haas B."/>
            <person name="Abouelleil A."/>
            <person name="Alvarado L."/>
            <person name="Arachchi H.M."/>
            <person name="Berlin A."/>
            <person name="Brown A."/>
            <person name="Chapman S.B."/>
            <person name="Chen Z."/>
            <person name="Dunbar C."/>
            <person name="Freedman E."/>
            <person name="Gearin G."/>
            <person name="Gellesch M."/>
            <person name="Goldberg J."/>
            <person name="Griggs A."/>
            <person name="Gujja S."/>
            <person name="Heiman D."/>
            <person name="Howarth C."/>
            <person name="Larson L."/>
            <person name="Lui A."/>
            <person name="MacDonald P.J.P."/>
            <person name="Montmayeur A."/>
            <person name="Murphy C."/>
            <person name="Neiman D."/>
            <person name="Pearson M."/>
            <person name="Priest M."/>
            <person name="Roberts A."/>
            <person name="Saif S."/>
            <person name="Shea T."/>
            <person name="Shenoy N."/>
            <person name="Sisk P."/>
            <person name="Stolte C."/>
            <person name="Sykes S."/>
            <person name="Wortman J."/>
            <person name="Nusbaum C."/>
            <person name="Birren B."/>
        </authorList>
    </citation>
    <scope>NUCLEOTIDE SEQUENCE [LARGE SCALE GENOMIC DNA]</scope>
    <source>
        <strain evidence="3 4">ACC19a</strain>
    </source>
</reference>
<dbReference type="AlphaFoldDB" id="G9X2G5"/>
<accession>G9X2G5</accession>
<dbReference type="GO" id="GO:0016740">
    <property type="term" value="F:transferase activity"/>
    <property type="evidence" value="ECO:0007669"/>
    <property type="project" value="UniProtKB-KW"/>
</dbReference>
<dbReference type="Pfam" id="PF13649">
    <property type="entry name" value="Methyltransf_25"/>
    <property type="match status" value="1"/>
</dbReference>
<evidence type="ECO:0000256" key="1">
    <source>
        <dbReference type="ARBA" id="ARBA00022679"/>
    </source>
</evidence>
<dbReference type="CDD" id="cd02440">
    <property type="entry name" value="AdoMet_MTases"/>
    <property type="match status" value="1"/>
</dbReference>
<comment type="caution">
    <text evidence="3">The sequence shown here is derived from an EMBL/GenBank/DDBJ whole genome shotgun (WGS) entry which is preliminary data.</text>
</comment>
<dbReference type="InterPro" id="IPR029063">
    <property type="entry name" value="SAM-dependent_MTases_sf"/>
</dbReference>